<organism evidence="2 3">
    <name type="scientific">Malaciobacter mytili LMG 24559</name>
    <dbReference type="NCBI Taxonomy" id="1032238"/>
    <lineage>
        <taxon>Bacteria</taxon>
        <taxon>Pseudomonadati</taxon>
        <taxon>Campylobacterota</taxon>
        <taxon>Epsilonproteobacteria</taxon>
        <taxon>Campylobacterales</taxon>
        <taxon>Arcobacteraceae</taxon>
        <taxon>Malaciobacter</taxon>
    </lineage>
</organism>
<evidence type="ECO:0008006" key="4">
    <source>
        <dbReference type="Google" id="ProtNLM"/>
    </source>
</evidence>
<feature type="transmembrane region" description="Helical" evidence="1">
    <location>
        <begin position="21"/>
        <end position="43"/>
    </location>
</feature>
<evidence type="ECO:0000256" key="1">
    <source>
        <dbReference type="SAM" id="Phobius"/>
    </source>
</evidence>
<comment type="caution">
    <text evidence="2">The sequence shown here is derived from an EMBL/GenBank/DDBJ whole genome shotgun (WGS) entry which is preliminary data.</text>
</comment>
<dbReference type="Proteomes" id="UP000290092">
    <property type="component" value="Unassembled WGS sequence"/>
</dbReference>
<keyword evidence="1" id="KW-0472">Membrane</keyword>
<gene>
    <name evidence="2" type="ORF">CP985_04425</name>
</gene>
<protein>
    <recommendedName>
        <fullName evidence="4">DUF3649 domain-containing protein</fullName>
    </recommendedName>
</protein>
<keyword evidence="1" id="KW-1133">Transmembrane helix</keyword>
<feature type="transmembrane region" description="Helical" evidence="1">
    <location>
        <begin position="49"/>
        <end position="70"/>
    </location>
</feature>
<evidence type="ECO:0000313" key="3">
    <source>
        <dbReference type="Proteomes" id="UP000290092"/>
    </source>
</evidence>
<feature type="transmembrane region" description="Helical" evidence="1">
    <location>
        <begin position="82"/>
        <end position="98"/>
    </location>
</feature>
<dbReference type="AlphaFoldDB" id="A0AAX2AKU5"/>
<dbReference type="EMBL" id="NXID01000012">
    <property type="protein sequence ID" value="RXK16231.1"/>
    <property type="molecule type" value="Genomic_DNA"/>
</dbReference>
<proteinExistence type="predicted"/>
<reference evidence="2 3" key="1">
    <citation type="submission" date="2017-09" db="EMBL/GenBank/DDBJ databases">
        <title>Genomics of the genus Arcobacter.</title>
        <authorList>
            <person name="Perez-Cataluna A."/>
            <person name="Figueras M.J."/>
            <person name="Salas-Masso N."/>
        </authorList>
    </citation>
    <scope>NUCLEOTIDE SEQUENCE [LARGE SCALE GENOMIC DNA]</scope>
    <source>
        <strain evidence="2 3">CECT 7386</strain>
    </source>
</reference>
<dbReference type="KEGG" id="amyt:AMYT_1091"/>
<dbReference type="RefSeq" id="WP_114841540.1">
    <property type="nucleotide sequence ID" value="NZ_CP031219.1"/>
</dbReference>
<keyword evidence="1" id="KW-0812">Transmembrane</keyword>
<evidence type="ECO:0000313" key="2">
    <source>
        <dbReference type="EMBL" id="RXK16231.1"/>
    </source>
</evidence>
<accession>A0AAX2AKU5</accession>
<name>A0AAX2AKU5_9BACT</name>
<sequence length="99" mass="11245">MIKNFYLFIKEPKAKIGWVHGILACIGALYLSFFSMLSLTYILQQDYAIKILPAMICTPILICSFGIWILFSLTILQALKKILYASLLITLFLIIKGIL</sequence>
<keyword evidence="3" id="KW-1185">Reference proteome</keyword>